<gene>
    <name evidence="1" type="ordered locus">MAE_04960</name>
</gene>
<protein>
    <submittedName>
        <fullName evidence="1">Uncharacterized protein</fullName>
    </submittedName>
</protein>
<reference evidence="1 2" key="1">
    <citation type="journal article" date="2007" name="DNA Res.">
        <title>Complete genomic structure of the bloom-forming toxic cyanobacterium Microcystis aeruginosa NIES-843.</title>
        <authorList>
            <person name="Kaneko T."/>
            <person name="Nakajima N."/>
            <person name="Okamoto S."/>
            <person name="Suzuki I."/>
            <person name="Tanabe Y."/>
            <person name="Tamaoki M."/>
            <person name="Nakamura Y."/>
            <person name="Kasai F."/>
            <person name="Watanabe A."/>
            <person name="Kawashima K."/>
            <person name="Kishida Y."/>
            <person name="Ono A."/>
            <person name="Shimizu Y."/>
            <person name="Takahashi C."/>
            <person name="Minami C."/>
            <person name="Fujishiro T."/>
            <person name="Kohara M."/>
            <person name="Katoh M."/>
            <person name="Nakazaki N."/>
            <person name="Nakayama S."/>
            <person name="Yamada M."/>
            <person name="Tabata S."/>
            <person name="Watanabe M.M."/>
        </authorList>
    </citation>
    <scope>NUCLEOTIDE SEQUENCE [LARGE SCALE GENOMIC DNA]</scope>
    <source>
        <strain evidence="2">NIES-843 / IAM M-247</strain>
    </source>
</reference>
<dbReference type="EnsemblBacteria" id="BAG00318">
    <property type="protein sequence ID" value="BAG00318"/>
    <property type="gene ID" value="MAE_04960"/>
</dbReference>
<sequence>MELLDSLSSNRQASTVAELSLNPLFRRDYNSLYKGIQEFLPSPTNDNYQKAVDSLLSVVSATIPPPVSRQFYLFGAHIPHPQLSHKLSPARDLSKNTYLVKVFSVAVRGSLRPLIMKK</sequence>
<evidence type="ECO:0000313" key="1">
    <source>
        <dbReference type="EMBL" id="BAG00318.1"/>
    </source>
</evidence>
<dbReference type="HOGENOM" id="CLU_2070407_0_0_3"/>
<name>B0JP07_MICAN</name>
<accession>B0JP07</accession>
<dbReference type="Proteomes" id="UP000001510">
    <property type="component" value="Chromosome"/>
</dbReference>
<proteinExistence type="predicted"/>
<dbReference type="STRING" id="449447.MAE_04960"/>
<dbReference type="AlphaFoldDB" id="B0JP07"/>
<keyword evidence="2" id="KW-1185">Reference proteome</keyword>
<organism evidence="1 2">
    <name type="scientific">Microcystis aeruginosa (strain NIES-843 / IAM M-2473)</name>
    <dbReference type="NCBI Taxonomy" id="449447"/>
    <lineage>
        <taxon>Bacteria</taxon>
        <taxon>Bacillati</taxon>
        <taxon>Cyanobacteriota</taxon>
        <taxon>Cyanophyceae</taxon>
        <taxon>Oscillatoriophycideae</taxon>
        <taxon>Chroococcales</taxon>
        <taxon>Microcystaceae</taxon>
        <taxon>Microcystis</taxon>
    </lineage>
</organism>
<dbReference type="BioCyc" id="MAER449447:MAE_RS27610-MONOMER"/>
<dbReference type="EMBL" id="AP009552">
    <property type="protein sequence ID" value="BAG00318.1"/>
    <property type="molecule type" value="Genomic_DNA"/>
</dbReference>
<dbReference type="PaxDb" id="449447-MAE_04960"/>
<evidence type="ECO:0000313" key="2">
    <source>
        <dbReference type="Proteomes" id="UP000001510"/>
    </source>
</evidence>
<dbReference type="KEGG" id="mar:MAE_04960"/>
<dbReference type="eggNOG" id="COG3385">
    <property type="taxonomic scope" value="Bacteria"/>
</dbReference>